<dbReference type="InterPro" id="IPR043990">
    <property type="entry name" value="AC_1"/>
</dbReference>
<sequence>MPGSSGWLGDSGGTSKIDGKLMIHAQGAGSNAVNLLGAGTQMTIGADSSLSSTQGPGVLLQGTPTFSAGSGLTVDALDAFVLTAATTTMSLTQTQVTAQDKIWLATGGGATQFNGHAGKYQGSSAVDAGTTLNLTLDTAAQWILTGDSSYTQLSLDSGAIYQVSGANRTVTGLLVNRAGVVDLSGNSPQVSDTFTTVGSYSGGGQIRLDTALGDSSSPTDIFVVNGDVSGVTTLDVRNAGGVGAATTGNGIPVVRVTGMAPAGSFALATGQVTAGSYTYVLNQVGDTWYLQSKALPTESSVTCAPLELNDADNQVSACTIRLSQPAPAQGLTVHLALPQASSRYSTTCTPSMLVPAGATTLNCTITATPNTAVGDGNVVATLAINPPTAAGTYTVAGAPAVITVRDDDQTTPPVSNGNATPVPTLGQWALTLLSLVLAGFAAVRLRRVWAH</sequence>
<protein>
    <submittedName>
        <fullName evidence="3">IPTL-CTERM sorting domain-containing protein</fullName>
    </submittedName>
</protein>
<dbReference type="GO" id="GO:0019867">
    <property type="term" value="C:outer membrane"/>
    <property type="evidence" value="ECO:0007669"/>
    <property type="project" value="InterPro"/>
</dbReference>
<keyword evidence="4" id="KW-1185">Reference proteome</keyword>
<organism evidence="3 4">
    <name type="scientific">Diaphorobacter aerolatus</name>
    <dbReference type="NCBI Taxonomy" id="1288495"/>
    <lineage>
        <taxon>Bacteria</taxon>
        <taxon>Pseudomonadati</taxon>
        <taxon>Pseudomonadota</taxon>
        <taxon>Betaproteobacteria</taxon>
        <taxon>Burkholderiales</taxon>
        <taxon>Comamonadaceae</taxon>
        <taxon>Diaphorobacter</taxon>
    </lineage>
</organism>
<reference evidence="3 4" key="1">
    <citation type="submission" date="2020-08" db="EMBL/GenBank/DDBJ databases">
        <title>Genome sequence of Diaphorobacter aerolatus KACC 16536T.</title>
        <authorList>
            <person name="Hyun D.-W."/>
            <person name="Bae J.-W."/>
        </authorList>
    </citation>
    <scope>NUCLEOTIDE SEQUENCE [LARGE SCALE GENOMIC DNA]</scope>
    <source>
        <strain evidence="3 4">KACC 16536</strain>
    </source>
</reference>
<dbReference type="NCBIfam" id="TIGR04174">
    <property type="entry name" value="IPTL_CTERM"/>
    <property type="match status" value="1"/>
</dbReference>
<dbReference type="CDD" id="cd01344">
    <property type="entry name" value="PL2_Passenger_AT"/>
    <property type="match status" value="1"/>
</dbReference>
<dbReference type="Pfam" id="PF18203">
    <property type="entry name" value="IPTL-CTERM"/>
    <property type="match status" value="1"/>
</dbReference>
<name>A0A7H0GQM9_9BURK</name>
<evidence type="ECO:0000313" key="4">
    <source>
        <dbReference type="Proteomes" id="UP000516028"/>
    </source>
</evidence>
<feature type="domain" description="Autochaperone" evidence="2">
    <location>
        <begin position="174"/>
        <end position="281"/>
    </location>
</feature>
<dbReference type="InterPro" id="IPR006315">
    <property type="entry name" value="OM_autotransptr_brl_dom"/>
</dbReference>
<dbReference type="RefSeq" id="WP_187726095.1">
    <property type="nucleotide sequence ID" value="NZ_CP060783.1"/>
</dbReference>
<evidence type="ECO:0000259" key="1">
    <source>
        <dbReference type="Pfam" id="PF18203"/>
    </source>
</evidence>
<dbReference type="InterPro" id="IPR011050">
    <property type="entry name" value="Pectin_lyase_fold/virulence"/>
</dbReference>
<accession>A0A7H0GQM9</accession>
<evidence type="ECO:0000259" key="2">
    <source>
        <dbReference type="Pfam" id="PF18883"/>
    </source>
</evidence>
<gene>
    <name evidence="3" type="ORF">H9K75_17715</name>
</gene>
<dbReference type="NCBIfam" id="TIGR01414">
    <property type="entry name" value="autotrans_barl"/>
    <property type="match status" value="1"/>
</dbReference>
<dbReference type="InterPro" id="IPR012332">
    <property type="entry name" value="Autotransporter_pectin_lyase_C"/>
</dbReference>
<dbReference type="Pfam" id="PF18883">
    <property type="entry name" value="AC_1"/>
    <property type="match status" value="1"/>
</dbReference>
<feature type="domain" description="IPTL-CTERM protein sorting" evidence="1">
    <location>
        <begin position="420"/>
        <end position="447"/>
    </location>
</feature>
<dbReference type="AlphaFoldDB" id="A0A7H0GQM9"/>
<dbReference type="KEGG" id="daer:H9K75_17715"/>
<evidence type="ECO:0000313" key="3">
    <source>
        <dbReference type="EMBL" id="QNP50595.1"/>
    </source>
</evidence>
<dbReference type="Gene3D" id="2.160.20.20">
    <property type="match status" value="1"/>
</dbReference>
<dbReference type="Proteomes" id="UP000516028">
    <property type="component" value="Chromosome"/>
</dbReference>
<dbReference type="SUPFAM" id="SSF51126">
    <property type="entry name" value="Pectin lyase-like"/>
    <property type="match status" value="1"/>
</dbReference>
<dbReference type="InterPro" id="IPR026442">
    <property type="entry name" value="IPTL_CTERM"/>
</dbReference>
<dbReference type="EMBL" id="CP060783">
    <property type="protein sequence ID" value="QNP50595.1"/>
    <property type="molecule type" value="Genomic_DNA"/>
</dbReference>
<proteinExistence type="predicted"/>